<evidence type="ECO:0000256" key="2">
    <source>
        <dbReference type="ARBA" id="ARBA00010583"/>
    </source>
</evidence>
<dbReference type="EMBL" id="OZ023716">
    <property type="protein sequence ID" value="CAK9865519.1"/>
    <property type="molecule type" value="Genomic_DNA"/>
</dbReference>
<evidence type="ECO:0000259" key="9">
    <source>
        <dbReference type="Pfam" id="PF02096"/>
    </source>
</evidence>
<feature type="transmembrane region" description="Helical" evidence="8">
    <location>
        <begin position="324"/>
        <end position="345"/>
    </location>
</feature>
<protein>
    <recommendedName>
        <fullName evidence="9">Membrane insertase YidC/Oxa/ALB C-terminal domain-containing protein</fullName>
    </recommendedName>
</protein>
<dbReference type="CDD" id="cd20069">
    <property type="entry name" value="5TM_Oxa1-like"/>
    <property type="match status" value="1"/>
</dbReference>
<dbReference type="PANTHER" id="PTHR12428">
    <property type="entry name" value="OXA1"/>
    <property type="match status" value="1"/>
</dbReference>
<feature type="transmembrane region" description="Helical" evidence="8">
    <location>
        <begin position="238"/>
        <end position="258"/>
    </location>
</feature>
<comment type="similarity">
    <text evidence="6">Belongs to the OXA1/ALB3/YidC family.</text>
</comment>
<dbReference type="Pfam" id="PF02096">
    <property type="entry name" value="60KD_IMP"/>
    <property type="match status" value="1"/>
</dbReference>
<evidence type="ECO:0000313" key="11">
    <source>
        <dbReference type="Proteomes" id="UP001497522"/>
    </source>
</evidence>
<dbReference type="Proteomes" id="UP001497522">
    <property type="component" value="Chromosome 15"/>
</dbReference>
<dbReference type="InterPro" id="IPR001708">
    <property type="entry name" value="YidC/ALB3/OXA1/COX18"/>
</dbReference>
<keyword evidence="4 8" id="KW-1133">Transmembrane helix</keyword>
<feature type="compositionally biased region" description="Basic and acidic residues" evidence="7">
    <location>
        <begin position="1"/>
        <end position="10"/>
    </location>
</feature>
<evidence type="ECO:0000256" key="8">
    <source>
        <dbReference type="SAM" id="Phobius"/>
    </source>
</evidence>
<feature type="region of interest" description="Disordered" evidence="7">
    <location>
        <begin position="1"/>
        <end position="47"/>
    </location>
</feature>
<proteinExistence type="inferred from homology"/>
<feature type="domain" description="Membrane insertase YidC/Oxa/ALB C-terminal" evidence="9">
    <location>
        <begin position="166"/>
        <end position="358"/>
    </location>
</feature>
<comment type="subcellular location">
    <subcellularLocation>
        <location evidence="1 6">Membrane</location>
        <topology evidence="1 6">Multi-pass membrane protein</topology>
    </subcellularLocation>
</comment>
<dbReference type="PANTHER" id="PTHR12428:SF34">
    <property type="entry name" value="MITOCHONDRIAL INNER MEMBRANE PROTEIN OXA1-LIKE"/>
    <property type="match status" value="1"/>
</dbReference>
<feature type="transmembrane region" description="Helical" evidence="8">
    <location>
        <begin position="285"/>
        <end position="304"/>
    </location>
</feature>
<dbReference type="NCBIfam" id="TIGR03592">
    <property type="entry name" value="yidC_oxa1_cterm"/>
    <property type="match status" value="1"/>
</dbReference>
<comment type="similarity">
    <text evidence="2">Belongs to the OXA1/ALB3/YidC (TC 2.A.9.2) family.</text>
</comment>
<feature type="transmembrane region" description="Helical" evidence="8">
    <location>
        <begin position="166"/>
        <end position="187"/>
    </location>
</feature>
<evidence type="ECO:0000256" key="1">
    <source>
        <dbReference type="ARBA" id="ARBA00004141"/>
    </source>
</evidence>
<evidence type="ECO:0000256" key="3">
    <source>
        <dbReference type="ARBA" id="ARBA00022692"/>
    </source>
</evidence>
<evidence type="ECO:0000256" key="6">
    <source>
        <dbReference type="RuleBase" id="RU003945"/>
    </source>
</evidence>
<accession>A0ABP1ASG6</accession>
<organism evidence="10 11">
    <name type="scientific">Sphagnum jensenii</name>
    <dbReference type="NCBI Taxonomy" id="128206"/>
    <lineage>
        <taxon>Eukaryota</taxon>
        <taxon>Viridiplantae</taxon>
        <taxon>Streptophyta</taxon>
        <taxon>Embryophyta</taxon>
        <taxon>Bryophyta</taxon>
        <taxon>Sphagnophytina</taxon>
        <taxon>Sphagnopsida</taxon>
        <taxon>Sphagnales</taxon>
        <taxon>Sphagnaceae</taxon>
        <taxon>Sphagnum</taxon>
    </lineage>
</organism>
<feature type="non-terminal residue" evidence="10">
    <location>
        <position position="403"/>
    </location>
</feature>
<evidence type="ECO:0000256" key="5">
    <source>
        <dbReference type="ARBA" id="ARBA00023136"/>
    </source>
</evidence>
<keyword evidence="5 8" id="KW-0472">Membrane</keyword>
<feature type="compositionally biased region" description="Basic residues" evidence="7">
    <location>
        <begin position="23"/>
        <end position="40"/>
    </location>
</feature>
<reference evidence="10" key="1">
    <citation type="submission" date="2024-03" db="EMBL/GenBank/DDBJ databases">
        <authorList>
            <consortium name="ELIXIR-Norway"/>
            <consortium name="Elixir Norway"/>
        </authorList>
    </citation>
    <scope>NUCLEOTIDE SEQUENCE</scope>
</reference>
<name>A0ABP1ASG6_9BRYO</name>
<gene>
    <name evidence="10" type="ORF">CSSPJE1EN2_LOCUS8514</name>
</gene>
<dbReference type="InterPro" id="IPR028055">
    <property type="entry name" value="YidC/Oxa/ALB_C"/>
</dbReference>
<keyword evidence="11" id="KW-1185">Reference proteome</keyword>
<sequence>THPIAQERKHSPSLVKSKSSHGSQKKSFHGSKNRSFHRSQQRGGFDDTTAAGILLPRVSGLRFSGSSWTVGGSIEARKFQMGLGGVQFVEFMNVRYASTVVEGLRFGEEETVQAGLAEVQKNLASGLAENVASMSEVAVAAADSSVPIAALQHLIDYVHIQTGLPWWLSIAATTLSIRIMLLPVLVYQMKATARLTLLRPELERITNSIKESGYDPKVTEVNQARMKALFQKHKTNPFTPLMGAFLQAPIFISFFFAIRNMAEKVPSFKEGGALWFTDLTTPDSFFILPVMSGLATLLTVELGAVDGMQGQPMMSKMKMFLRGFAVLIIPATASFPKALFCYWLTTNMCSLVQTLVLKQPAIKRAVGIPETAHLAPPVTAAPTAGASIMTLSQPPKRTKKDRR</sequence>
<evidence type="ECO:0000256" key="7">
    <source>
        <dbReference type="SAM" id="MobiDB-lite"/>
    </source>
</evidence>
<evidence type="ECO:0000313" key="10">
    <source>
        <dbReference type="EMBL" id="CAK9865519.1"/>
    </source>
</evidence>
<keyword evidence="3 6" id="KW-0812">Transmembrane</keyword>
<evidence type="ECO:0000256" key="4">
    <source>
        <dbReference type="ARBA" id="ARBA00022989"/>
    </source>
</evidence>